<dbReference type="OrthoDB" id="1939598at2759"/>
<organism evidence="3 4">
    <name type="scientific">Mucor plumbeus</name>
    <dbReference type="NCBI Taxonomy" id="97098"/>
    <lineage>
        <taxon>Eukaryota</taxon>
        <taxon>Fungi</taxon>
        <taxon>Fungi incertae sedis</taxon>
        <taxon>Mucoromycota</taxon>
        <taxon>Mucoromycotina</taxon>
        <taxon>Mucoromycetes</taxon>
        <taxon>Mucorales</taxon>
        <taxon>Mucorineae</taxon>
        <taxon>Mucoraceae</taxon>
        <taxon>Mucor</taxon>
    </lineage>
</organism>
<accession>A0A8H7RTY5</accession>
<comment type="caution">
    <text evidence="3">The sequence shown here is derived from an EMBL/GenBank/DDBJ whole genome shotgun (WGS) entry which is preliminary data.</text>
</comment>
<feature type="region of interest" description="Disordered" evidence="1">
    <location>
        <begin position="46"/>
        <end position="109"/>
    </location>
</feature>
<dbReference type="Proteomes" id="UP000650833">
    <property type="component" value="Unassembled WGS sequence"/>
</dbReference>
<evidence type="ECO:0000313" key="4">
    <source>
        <dbReference type="Proteomes" id="UP000650833"/>
    </source>
</evidence>
<evidence type="ECO:0000313" key="3">
    <source>
        <dbReference type="EMBL" id="KAG2215743.1"/>
    </source>
</evidence>
<proteinExistence type="predicted"/>
<gene>
    <name evidence="3" type="ORF">INT46_003955</name>
</gene>
<dbReference type="SMART" id="SM00338">
    <property type="entry name" value="BRLZ"/>
    <property type="match status" value="1"/>
</dbReference>
<dbReference type="InterPro" id="IPR046347">
    <property type="entry name" value="bZIP_sf"/>
</dbReference>
<dbReference type="PROSITE" id="PS00036">
    <property type="entry name" value="BZIP_BASIC"/>
    <property type="match status" value="1"/>
</dbReference>
<feature type="compositionally biased region" description="Low complexity" evidence="1">
    <location>
        <begin position="49"/>
        <end position="108"/>
    </location>
</feature>
<dbReference type="CDD" id="cd14705">
    <property type="entry name" value="bZIP_Zip1"/>
    <property type="match status" value="1"/>
</dbReference>
<protein>
    <recommendedName>
        <fullName evidence="2">BZIP domain-containing protein</fullName>
    </recommendedName>
</protein>
<evidence type="ECO:0000256" key="1">
    <source>
        <dbReference type="SAM" id="MobiDB-lite"/>
    </source>
</evidence>
<evidence type="ECO:0000259" key="2">
    <source>
        <dbReference type="PROSITE" id="PS50217"/>
    </source>
</evidence>
<name>A0A8H7RTY5_9FUNG</name>
<dbReference type="Pfam" id="PF07716">
    <property type="entry name" value="bZIP_2"/>
    <property type="match status" value="1"/>
</dbReference>
<feature type="domain" description="BZIP" evidence="2">
    <location>
        <begin position="159"/>
        <end position="217"/>
    </location>
</feature>
<sequence length="286" mass="32017">MSLFMPLTTVQCHSKPMAISSITSPVGRSKETAAAVSATTGAEYDINNSPSLTCASSSTLSTQSETATPPTAGSRSSKSESSSPTSRTFSNYSSSNSFPGSPNQNNNSLIMARNTRSNSNSLPQPPIITPSFYHQYHYGSSSNNSKENNTVPAPLSIHERRLRNKTASAKYRAKKNQQHGEMRAMISSLTKENELLLRQLDHIQHENSHLKTTCDRLRGKIMAQKMLKQYLVENEQQQQQQQQQKKQQQTQHQHQNYQQQQLNMDQNQQSPNCFMQYHAASPLVNK</sequence>
<dbReference type="AlphaFoldDB" id="A0A8H7RTY5"/>
<dbReference type="SUPFAM" id="SSF57959">
    <property type="entry name" value="Leucine zipper domain"/>
    <property type="match status" value="1"/>
</dbReference>
<reference evidence="3" key="1">
    <citation type="submission" date="2020-12" db="EMBL/GenBank/DDBJ databases">
        <title>Metabolic potential, ecology and presence of endohyphal bacteria is reflected in genomic diversity of Mucoromycotina.</title>
        <authorList>
            <person name="Muszewska A."/>
            <person name="Okrasinska A."/>
            <person name="Steczkiewicz K."/>
            <person name="Drgas O."/>
            <person name="Orlowska M."/>
            <person name="Perlinska-Lenart U."/>
            <person name="Aleksandrzak-Piekarczyk T."/>
            <person name="Szatraj K."/>
            <person name="Zielenkiewicz U."/>
            <person name="Pilsyk S."/>
            <person name="Malc E."/>
            <person name="Mieczkowski P."/>
            <person name="Kruszewska J.S."/>
            <person name="Biernat P."/>
            <person name="Pawlowska J."/>
        </authorList>
    </citation>
    <scope>NUCLEOTIDE SEQUENCE</scope>
    <source>
        <strain evidence="3">CBS 226.32</strain>
    </source>
</reference>
<dbReference type="GO" id="GO:0003700">
    <property type="term" value="F:DNA-binding transcription factor activity"/>
    <property type="evidence" value="ECO:0007669"/>
    <property type="project" value="InterPro"/>
</dbReference>
<dbReference type="EMBL" id="JAEPRC010000004">
    <property type="protein sequence ID" value="KAG2215743.1"/>
    <property type="molecule type" value="Genomic_DNA"/>
</dbReference>
<dbReference type="InterPro" id="IPR004827">
    <property type="entry name" value="bZIP"/>
</dbReference>
<keyword evidence="4" id="KW-1185">Reference proteome</keyword>
<feature type="region of interest" description="Disordered" evidence="1">
    <location>
        <begin position="242"/>
        <end position="261"/>
    </location>
</feature>
<dbReference type="Gene3D" id="1.20.5.170">
    <property type="match status" value="1"/>
</dbReference>
<dbReference type="PROSITE" id="PS50217">
    <property type="entry name" value="BZIP"/>
    <property type="match status" value="1"/>
</dbReference>